<evidence type="ECO:0000313" key="4">
    <source>
        <dbReference type="Proteomes" id="UP000265140"/>
    </source>
</evidence>
<dbReference type="PANTHER" id="PTHR23101">
    <property type="entry name" value="RAB GDP/GTP EXCHANGE FACTOR"/>
    <property type="match status" value="1"/>
</dbReference>
<dbReference type="SMART" id="SM00167">
    <property type="entry name" value="VPS9"/>
    <property type="match status" value="1"/>
</dbReference>
<reference evidence="3" key="2">
    <citation type="submission" date="2020-02" db="EMBL/GenBank/DDBJ databases">
        <title>Esox lucius (northern pike) genome, fEsoLuc1, primary haplotype.</title>
        <authorList>
            <person name="Myers G."/>
            <person name="Karagic N."/>
            <person name="Meyer A."/>
            <person name="Pippel M."/>
            <person name="Reichard M."/>
            <person name="Winkler S."/>
            <person name="Tracey A."/>
            <person name="Sims Y."/>
            <person name="Howe K."/>
            <person name="Rhie A."/>
            <person name="Formenti G."/>
            <person name="Durbin R."/>
            <person name="Fedrigo O."/>
            <person name="Jarvis E.D."/>
        </authorList>
    </citation>
    <scope>NUCLEOTIDE SEQUENCE [LARGE SCALE GENOMIC DNA]</scope>
</reference>
<dbReference type="Pfam" id="PF02204">
    <property type="entry name" value="VPS9"/>
    <property type="match status" value="1"/>
</dbReference>
<dbReference type="Gene3D" id="1.20.1050.80">
    <property type="entry name" value="VPS9 domain"/>
    <property type="match status" value="1"/>
</dbReference>
<dbReference type="InterPro" id="IPR003123">
    <property type="entry name" value="VPS9"/>
</dbReference>
<dbReference type="InterPro" id="IPR037191">
    <property type="entry name" value="VPS9_dom_sf"/>
</dbReference>
<dbReference type="GeneTree" id="ENSGT00390000015057"/>
<reference evidence="3" key="4">
    <citation type="submission" date="2025-09" db="UniProtKB">
        <authorList>
            <consortium name="Ensembl"/>
        </authorList>
    </citation>
    <scope>IDENTIFICATION</scope>
</reference>
<dbReference type="GO" id="GO:0005829">
    <property type="term" value="C:cytosol"/>
    <property type="evidence" value="ECO:0007669"/>
    <property type="project" value="TreeGrafter"/>
</dbReference>
<dbReference type="Proteomes" id="UP000265140">
    <property type="component" value="Chromosome 19"/>
</dbReference>
<dbReference type="GO" id="GO:0031267">
    <property type="term" value="F:small GTPase binding"/>
    <property type="evidence" value="ECO:0007669"/>
    <property type="project" value="TreeGrafter"/>
</dbReference>
<dbReference type="Ensembl" id="ENSELUT00000021156.3">
    <property type="protein sequence ID" value="ENSELUP00000012780.3"/>
    <property type="gene ID" value="ENSELUG00000012987.3"/>
</dbReference>
<evidence type="ECO:0000259" key="2">
    <source>
        <dbReference type="PROSITE" id="PS51205"/>
    </source>
</evidence>
<dbReference type="GO" id="GO:0030139">
    <property type="term" value="C:endocytic vesicle"/>
    <property type="evidence" value="ECO:0007669"/>
    <property type="project" value="TreeGrafter"/>
</dbReference>
<feature type="domain" description="VPS9" evidence="2">
    <location>
        <begin position="470"/>
        <end position="625"/>
    </location>
</feature>
<accession>A0A3P8YAD0</accession>
<gene>
    <name evidence="3" type="primary">VPS9D1</name>
</gene>
<reference evidence="3" key="3">
    <citation type="submission" date="2025-08" db="UniProtKB">
        <authorList>
            <consortium name="Ensembl"/>
        </authorList>
    </citation>
    <scope>IDENTIFICATION</scope>
</reference>
<dbReference type="InterPro" id="IPR045046">
    <property type="entry name" value="Vps9-like"/>
</dbReference>
<dbReference type="SUPFAM" id="SSF109993">
    <property type="entry name" value="VPS9 domain"/>
    <property type="match status" value="1"/>
</dbReference>
<dbReference type="GO" id="GO:0016192">
    <property type="term" value="P:vesicle-mediated transport"/>
    <property type="evidence" value="ECO:0007669"/>
    <property type="project" value="InterPro"/>
</dbReference>
<dbReference type="GO" id="GO:0005085">
    <property type="term" value="F:guanyl-nucleotide exchange factor activity"/>
    <property type="evidence" value="ECO:0007669"/>
    <property type="project" value="InterPro"/>
</dbReference>
<dbReference type="PROSITE" id="PS51205">
    <property type="entry name" value="VPS9"/>
    <property type="match status" value="1"/>
</dbReference>
<feature type="region of interest" description="Disordered" evidence="1">
    <location>
        <begin position="300"/>
        <end position="337"/>
    </location>
</feature>
<name>A0A3P8YAD0_ESOLU</name>
<reference evidence="4" key="1">
    <citation type="journal article" date="2014" name="PLoS ONE">
        <title>The genome and linkage map of the northern pike (Esox lucius): conserved synteny revealed between the salmonid sister group and the Neoteleostei.</title>
        <authorList>
            <person name="Rondeau E.B."/>
            <person name="Minkley D.R."/>
            <person name="Leong J.S."/>
            <person name="Messmer A.M."/>
            <person name="Jantzen J.R."/>
            <person name="von Schalburg K.R."/>
            <person name="Lemon C."/>
            <person name="Bird N.H."/>
            <person name="Koop B.F."/>
        </authorList>
    </citation>
    <scope>NUCLEOTIDE SEQUENCE</scope>
</reference>
<evidence type="ECO:0000256" key="1">
    <source>
        <dbReference type="SAM" id="MobiDB-lite"/>
    </source>
</evidence>
<organism evidence="3 4">
    <name type="scientific">Esox lucius</name>
    <name type="common">Northern pike</name>
    <dbReference type="NCBI Taxonomy" id="8010"/>
    <lineage>
        <taxon>Eukaryota</taxon>
        <taxon>Metazoa</taxon>
        <taxon>Chordata</taxon>
        <taxon>Craniata</taxon>
        <taxon>Vertebrata</taxon>
        <taxon>Euteleostomi</taxon>
        <taxon>Actinopterygii</taxon>
        <taxon>Neopterygii</taxon>
        <taxon>Teleostei</taxon>
        <taxon>Protacanthopterygii</taxon>
        <taxon>Esociformes</taxon>
        <taxon>Esocidae</taxon>
        <taxon>Esox</taxon>
    </lineage>
</organism>
<dbReference type="Bgee" id="ENSELUG00000012987">
    <property type="expression patterns" value="Expressed in ovary and 15 other cell types or tissues"/>
</dbReference>
<dbReference type="PANTHER" id="PTHR23101:SF98">
    <property type="entry name" value="VPS9 DOMAIN-CONTAINING PROTEIN 1"/>
    <property type="match status" value="1"/>
</dbReference>
<proteinExistence type="predicted"/>
<sequence length="632" mass="70749">MAAAVVDGGMKPLQNAMRMAKVAIQLDAGNRHKVYNVMLPNEEVLQQSNGEMVAVEVEKMLKLAEQCLERANDLFPKLNHLFVSPSVSPQEPGMDSKLNSRRGHCRVLSEGGGEVSPFLPPEVFQRFQAMESLDTRKELTPIEEASRLNQKLKANYEARLARLPPAQARIQKTSLTLSFQRQMMENLIIAKARQDAPDWCCVCAVRRRFAASGCISEEEQEQRVLYTNVLEYEQDHDWPKLWKARLKKYPDDVTLVSGLVSCLLSCPDHPVMKLLKRHQYKVYNRLYPIVSKSLPASPAQLIKPSHSTQSLSIPDSRRSASESSVGHSLSSNASLNITTSNEHRAKEAELDVDGHHTPNRENSFEDLEQFLSQLDWKPSHGDHDMAFEPSQLVDQESLVQDLEMRALKDHLKGIVKDIHIAIDQLLSLCLLSFECLNTASSKDLCLASLEEAFFTPVWSPLLALFRKVHRQRELSFESSMRLYQEASPGDVGVAPGLYPQDPAVLHGSYPYESAVQELRLLCGDCCPQKKLDCIVRTLRVICACAEDYGCLHEAGSKTAAIGADDLLPILSYVALRCELPQLVSECAALEEFIHEGYLIGEEGYCLTSMQSALQYVESLHTGGFLQHNSKFT</sequence>
<evidence type="ECO:0000313" key="3">
    <source>
        <dbReference type="Ensembl" id="ENSELUP00000012780.3"/>
    </source>
</evidence>
<feature type="compositionally biased region" description="Polar residues" evidence="1">
    <location>
        <begin position="321"/>
        <end position="337"/>
    </location>
</feature>
<protein>
    <recommendedName>
        <fullName evidence="2">VPS9 domain-containing protein</fullName>
    </recommendedName>
</protein>
<keyword evidence="4" id="KW-1185">Reference proteome</keyword>
<dbReference type="AlphaFoldDB" id="A0A3P8YAD0"/>